<dbReference type="InterPro" id="IPR035920">
    <property type="entry name" value="YhbY-like_sf"/>
</dbReference>
<feature type="domain" description="CRM" evidence="5">
    <location>
        <begin position="177"/>
        <end position="274"/>
    </location>
</feature>
<dbReference type="InterPro" id="IPR040286">
    <property type="entry name" value="At3g25440-like"/>
</dbReference>
<keyword evidence="1 2" id="KW-0694">RNA-binding</keyword>
<reference evidence="7 8" key="2">
    <citation type="submission" date="2025-04" db="UniProtKB">
        <authorList>
            <consortium name="RefSeq"/>
        </authorList>
    </citation>
    <scope>IDENTIFICATION</scope>
    <source>
        <tissue evidence="7 8">Whole plant</tissue>
    </source>
</reference>
<gene>
    <name evidence="7 8" type="primary">LOC107475925</name>
</gene>
<dbReference type="SMART" id="SM01103">
    <property type="entry name" value="CRS1_YhbY"/>
    <property type="match status" value="1"/>
</dbReference>
<feature type="compositionally biased region" description="Basic and acidic residues" evidence="4">
    <location>
        <begin position="82"/>
        <end position="98"/>
    </location>
</feature>
<evidence type="ECO:0000313" key="8">
    <source>
        <dbReference type="RefSeq" id="XP_052113989.1"/>
    </source>
</evidence>
<dbReference type="KEGG" id="adu:107475925"/>
<dbReference type="Proteomes" id="UP000515211">
    <property type="component" value="Chromosome 2"/>
</dbReference>
<dbReference type="Pfam" id="PF01985">
    <property type="entry name" value="CRS1_YhbY"/>
    <property type="match status" value="1"/>
</dbReference>
<reference evidence="6" key="1">
    <citation type="journal article" date="2016" name="Nat. Genet.">
        <title>The genome sequences of Arachis duranensis and Arachis ipaensis, the diploid ancestors of cultivated peanut.</title>
        <authorList>
            <person name="Bertioli D.J."/>
            <person name="Cannon S.B."/>
            <person name="Froenicke L."/>
            <person name="Huang G."/>
            <person name="Farmer A.D."/>
            <person name="Cannon E.K."/>
            <person name="Liu X."/>
            <person name="Gao D."/>
            <person name="Clevenger J."/>
            <person name="Dash S."/>
            <person name="Ren L."/>
            <person name="Moretzsohn M.C."/>
            <person name="Shirasawa K."/>
            <person name="Huang W."/>
            <person name="Vidigal B."/>
            <person name="Abernathy B."/>
            <person name="Chu Y."/>
            <person name="Niederhuth C.E."/>
            <person name="Umale P."/>
            <person name="Araujo A.C."/>
            <person name="Kozik A."/>
            <person name="Kim K.D."/>
            <person name="Burow M.D."/>
            <person name="Varshney R.K."/>
            <person name="Wang X."/>
            <person name="Zhang X."/>
            <person name="Barkley N."/>
            <person name="Guimaraes P.M."/>
            <person name="Isobe S."/>
            <person name="Guo B."/>
            <person name="Liao B."/>
            <person name="Stalker H.T."/>
            <person name="Schmitz R.J."/>
            <person name="Scheffler B.E."/>
            <person name="Leal-Bertioli S.C."/>
            <person name="Xun X."/>
            <person name="Jackson S.A."/>
            <person name="Michelmore R."/>
            <person name="Ozias-Akins P."/>
        </authorList>
    </citation>
    <scope>NUCLEOTIDE SEQUENCE [LARGE SCALE GENOMIC DNA]</scope>
    <source>
        <strain evidence="6">cv. V14167</strain>
    </source>
</reference>
<feature type="region of interest" description="Disordered" evidence="4">
    <location>
        <begin position="81"/>
        <end position="112"/>
    </location>
</feature>
<evidence type="ECO:0000256" key="4">
    <source>
        <dbReference type="SAM" id="MobiDB-lite"/>
    </source>
</evidence>
<evidence type="ECO:0000256" key="1">
    <source>
        <dbReference type="ARBA" id="ARBA00022884"/>
    </source>
</evidence>
<dbReference type="Gene3D" id="3.30.110.60">
    <property type="entry name" value="YhbY-like"/>
    <property type="match status" value="1"/>
</dbReference>
<dbReference type="PROSITE" id="PS51295">
    <property type="entry name" value="CRM"/>
    <property type="match status" value="1"/>
</dbReference>
<dbReference type="RefSeq" id="XP_015951093.1">
    <property type="nucleotide sequence ID" value="XM_016095607.3"/>
</dbReference>
<dbReference type="RefSeq" id="XP_052113989.1">
    <property type="nucleotide sequence ID" value="XM_052258029.1"/>
</dbReference>
<sequence length="467" mass="53917">MLGKVLASSLALAKVQLRKNLYSKSLLLTVRPFLSSSSLLRKTSLNYVIYTVCGQQPTFRHYDVKAHPFLGVTSFHSGPHLKNNDKAIEPRQDSEKSSNADGSGNAQVKRKKLKGKRAVVRWLKFFRYKKKKEYERMTTEEKLLYKLLKARKKEERLLEALKKIEPAESSEATHDPEILTPEEHFFFLKMGLKCKNYVPVGRRGIYQGVILNMHLHWKKHQTLKVVVKTFSPEEVKEIAKELARLTGGIVLDIHEDNTIIMYRGKNYAQPPTEIMSPRITLSRKKALDKSKYRDGLRAVRRYIPRLEQELEILRAQLSSTTESNIDAIEELHKGGKERIESDRTVSKFFQQENSDKLDQMINDKIEFPDEDETGADSDLDSDLENLSDIFETDSDTDNLVKDEKPLYLDEFDNLTDQSDGETDVFEDHLRQISLDSKSTDKDVDSPKFDEVDKIFLQAASFLKKRRK</sequence>
<accession>A0A6P4CHN1</accession>
<dbReference type="AlphaFoldDB" id="A0A6P4CHN1"/>
<proteinExistence type="predicted"/>
<dbReference type="InterPro" id="IPR001890">
    <property type="entry name" value="RNA-binding_CRM"/>
</dbReference>
<evidence type="ECO:0000256" key="2">
    <source>
        <dbReference type="PROSITE-ProRule" id="PRU00626"/>
    </source>
</evidence>
<dbReference type="GO" id="GO:0003723">
    <property type="term" value="F:RNA binding"/>
    <property type="evidence" value="ECO:0007669"/>
    <property type="project" value="UniProtKB-UniRule"/>
</dbReference>
<dbReference type="SUPFAM" id="SSF75471">
    <property type="entry name" value="YhbY-like"/>
    <property type="match status" value="1"/>
</dbReference>
<keyword evidence="6" id="KW-1185">Reference proteome</keyword>
<dbReference type="OrthoDB" id="1109414at2759"/>
<dbReference type="PANTHER" id="PTHR31426">
    <property type="entry name" value="GROUP II INTRON SPLICING FACTOR CRS1-LIKE"/>
    <property type="match status" value="1"/>
</dbReference>
<name>A0A6P4CHN1_ARADU</name>
<protein>
    <submittedName>
        <fullName evidence="7 8">Uncharacterized CRM domain-containing protein At3g25440, chloroplastic isoform X1</fullName>
    </submittedName>
</protein>
<feature type="coiled-coil region" evidence="3">
    <location>
        <begin position="296"/>
        <end position="323"/>
    </location>
</feature>
<dbReference type="GeneID" id="107475925"/>
<keyword evidence="3" id="KW-0175">Coiled coil</keyword>
<evidence type="ECO:0000313" key="7">
    <source>
        <dbReference type="RefSeq" id="XP_015951093.1"/>
    </source>
</evidence>
<dbReference type="PANTHER" id="PTHR31426:SF5">
    <property type="entry name" value="OS04G0492900 PROTEIN"/>
    <property type="match status" value="1"/>
</dbReference>
<evidence type="ECO:0000259" key="5">
    <source>
        <dbReference type="PROSITE" id="PS51295"/>
    </source>
</evidence>
<evidence type="ECO:0000313" key="6">
    <source>
        <dbReference type="Proteomes" id="UP000515211"/>
    </source>
</evidence>
<evidence type="ECO:0000256" key="3">
    <source>
        <dbReference type="SAM" id="Coils"/>
    </source>
</evidence>
<organism evidence="6 7">
    <name type="scientific">Arachis duranensis</name>
    <name type="common">Wild peanut</name>
    <dbReference type="NCBI Taxonomy" id="130453"/>
    <lineage>
        <taxon>Eukaryota</taxon>
        <taxon>Viridiplantae</taxon>
        <taxon>Streptophyta</taxon>
        <taxon>Embryophyta</taxon>
        <taxon>Tracheophyta</taxon>
        <taxon>Spermatophyta</taxon>
        <taxon>Magnoliopsida</taxon>
        <taxon>eudicotyledons</taxon>
        <taxon>Gunneridae</taxon>
        <taxon>Pentapetalae</taxon>
        <taxon>rosids</taxon>
        <taxon>fabids</taxon>
        <taxon>Fabales</taxon>
        <taxon>Fabaceae</taxon>
        <taxon>Papilionoideae</taxon>
        <taxon>50 kb inversion clade</taxon>
        <taxon>dalbergioids sensu lato</taxon>
        <taxon>Dalbergieae</taxon>
        <taxon>Pterocarpus clade</taxon>
        <taxon>Arachis</taxon>
    </lineage>
</organism>